<protein>
    <recommendedName>
        <fullName evidence="4">SPOR domain-containing protein</fullName>
    </recommendedName>
</protein>
<dbReference type="InterPro" id="IPR036680">
    <property type="entry name" value="SPOR-like_sf"/>
</dbReference>
<dbReference type="STRING" id="1324350.AOY20_05275"/>
<keyword evidence="1" id="KW-0812">Transmembrane</keyword>
<dbReference type="KEGG" id="aei:AOY20_05275"/>
<organism evidence="2 3">
    <name type="scientific">Acinetobacter equi</name>
    <dbReference type="NCBI Taxonomy" id="1324350"/>
    <lineage>
        <taxon>Bacteria</taxon>
        <taxon>Pseudomonadati</taxon>
        <taxon>Pseudomonadota</taxon>
        <taxon>Gammaproteobacteria</taxon>
        <taxon>Moraxellales</taxon>
        <taxon>Moraxellaceae</taxon>
        <taxon>Acinetobacter</taxon>
    </lineage>
</organism>
<dbReference type="Gene3D" id="3.30.70.1070">
    <property type="entry name" value="Sporulation related repeat"/>
    <property type="match status" value="1"/>
</dbReference>
<evidence type="ECO:0000313" key="2">
    <source>
        <dbReference type="EMBL" id="ALH94995.1"/>
    </source>
</evidence>
<proteinExistence type="predicted"/>
<evidence type="ECO:0000313" key="3">
    <source>
        <dbReference type="Proteomes" id="UP000064939"/>
    </source>
</evidence>
<keyword evidence="3" id="KW-1185">Reference proteome</keyword>
<dbReference type="EMBL" id="CP012808">
    <property type="protein sequence ID" value="ALH94995.1"/>
    <property type="molecule type" value="Genomic_DNA"/>
</dbReference>
<name>A0A0N7GXK8_9GAMM</name>
<dbReference type="OrthoDB" id="6655985at2"/>
<accession>A0A0N7GXK8</accession>
<evidence type="ECO:0008006" key="4">
    <source>
        <dbReference type="Google" id="ProtNLM"/>
    </source>
</evidence>
<dbReference type="AlphaFoldDB" id="A0A0N7GXK8"/>
<dbReference type="GO" id="GO:0042834">
    <property type="term" value="F:peptidoglycan binding"/>
    <property type="evidence" value="ECO:0007669"/>
    <property type="project" value="InterPro"/>
</dbReference>
<keyword evidence="1" id="KW-0472">Membrane</keyword>
<gene>
    <name evidence="2" type="ORF">AOY20_05275</name>
</gene>
<feature type="transmembrane region" description="Helical" evidence="1">
    <location>
        <begin position="14"/>
        <end position="33"/>
    </location>
</feature>
<reference evidence="2 3" key="1">
    <citation type="journal article" date="2015" name="Int. J. Syst. Evol. Microbiol.">
        <title>Acinetobacter equi sp. nov. isolated from horse faeces.</title>
        <authorList>
            <person name="Poppel M.T."/>
            <person name="Skiebe E."/>
            <person name="Laue M."/>
            <person name="Bergmann H."/>
            <person name="Ebersberger I."/>
            <person name="Garn T."/>
            <person name="Fruth A."/>
            <person name="Baumgardt S."/>
            <person name="Busse H.J."/>
            <person name="Wilharm G."/>
        </authorList>
    </citation>
    <scope>NUCLEOTIDE SEQUENCE [LARGE SCALE GENOMIC DNA]</scope>
    <source>
        <strain evidence="2 3">114</strain>
    </source>
</reference>
<evidence type="ECO:0000256" key="1">
    <source>
        <dbReference type="SAM" id="Phobius"/>
    </source>
</evidence>
<dbReference type="Proteomes" id="UP000064939">
    <property type="component" value="Chromosome"/>
</dbReference>
<dbReference type="RefSeq" id="WP_054580894.1">
    <property type="nucleotide sequence ID" value="NZ_CP012808.1"/>
</dbReference>
<sequence>MSALQTKQQKNQSIVWLVCGVLCLSGAGIFWALTDGKMAQAPEKEPEPEVEIQIQPEKVAATTHLGGLIDEVKPLEDTTRIKIAGVHEAEFRGTKFINEHKKDYTIELFRAAKESVIKNFLRTQESRNQFIYIRLSGEGVQEQYILLYGSFKNRAAAEEALTHNQIDLPKSIKPVIRSFSDFSHVNDLGSEEVGVSNVLYGVKLTPAVIPATTTTPTVNDASTATTTTTVTRKDQNGNVIEVQKSQTNIPSTQNNAPVTP</sequence>
<keyword evidence="1" id="KW-1133">Transmembrane helix</keyword>